<dbReference type="AlphaFoldDB" id="A0A0J9SBD2"/>
<accession>A0A0J9SBD2</accession>
<sequence>MMGKKKGKRTEKRRKKKATSFYCQPLRARTVACTIPLDEETILPVDLKWGRPSPIGDPKKKSNLKKKKK</sequence>
<evidence type="ECO:0000313" key="2">
    <source>
        <dbReference type="EMBL" id="KMZ79991.1"/>
    </source>
</evidence>
<dbReference type="EMBL" id="KQ234311">
    <property type="protein sequence ID" value="KMZ79991.1"/>
    <property type="molecule type" value="Genomic_DNA"/>
</dbReference>
<evidence type="ECO:0000313" key="3">
    <source>
        <dbReference type="Proteomes" id="UP000053562"/>
    </source>
</evidence>
<gene>
    <name evidence="2" type="ORF">PVIIG_04790</name>
</gene>
<organism evidence="2 3">
    <name type="scientific">Plasmodium vivax India VII</name>
    <dbReference type="NCBI Taxonomy" id="1077284"/>
    <lineage>
        <taxon>Eukaryota</taxon>
        <taxon>Sar</taxon>
        <taxon>Alveolata</taxon>
        <taxon>Apicomplexa</taxon>
        <taxon>Aconoidasida</taxon>
        <taxon>Haemosporida</taxon>
        <taxon>Plasmodiidae</taxon>
        <taxon>Plasmodium</taxon>
        <taxon>Plasmodium (Plasmodium)</taxon>
    </lineage>
</organism>
<dbReference type="Proteomes" id="UP000053562">
    <property type="component" value="Unassembled WGS sequence"/>
</dbReference>
<evidence type="ECO:0000256" key="1">
    <source>
        <dbReference type="SAM" id="MobiDB-lite"/>
    </source>
</evidence>
<name>A0A0J9SBD2_PLAVI</name>
<feature type="region of interest" description="Disordered" evidence="1">
    <location>
        <begin position="48"/>
        <end position="69"/>
    </location>
</feature>
<protein>
    <submittedName>
        <fullName evidence="2">Uncharacterized protein</fullName>
    </submittedName>
</protein>
<reference evidence="2 3" key="1">
    <citation type="submission" date="2011-08" db="EMBL/GenBank/DDBJ databases">
        <title>The Genome Sequence of Plasmodium vivax India VII.</title>
        <authorList>
            <consortium name="The Broad Institute Genome Sequencing Platform"/>
            <consortium name="The Broad Institute Genome Sequencing Center for Infectious Disease"/>
            <person name="Neafsey D."/>
            <person name="Carlton J."/>
            <person name="Barnwell J."/>
            <person name="Collins W."/>
            <person name="Escalante A."/>
            <person name="Mullikin J."/>
            <person name="Saul A."/>
            <person name="Guigo R."/>
            <person name="Camara F."/>
            <person name="Young S.K."/>
            <person name="Zeng Q."/>
            <person name="Gargeya S."/>
            <person name="Fitzgerald M."/>
            <person name="Haas B."/>
            <person name="Abouelleil A."/>
            <person name="Alvarado L."/>
            <person name="Arachchi H.M."/>
            <person name="Berlin A."/>
            <person name="Brown A."/>
            <person name="Chapman S.B."/>
            <person name="Chen Z."/>
            <person name="Dunbar C."/>
            <person name="Freedman E."/>
            <person name="Gearin G."/>
            <person name="Gellesch M."/>
            <person name="Goldberg J."/>
            <person name="Griggs A."/>
            <person name="Gujja S."/>
            <person name="Heiman D."/>
            <person name="Howarth C."/>
            <person name="Larson L."/>
            <person name="Lui A."/>
            <person name="MacDonald P.J.P."/>
            <person name="Montmayeur A."/>
            <person name="Murphy C."/>
            <person name="Neiman D."/>
            <person name="Pearson M."/>
            <person name="Priest M."/>
            <person name="Roberts A."/>
            <person name="Saif S."/>
            <person name="Shea T."/>
            <person name="Shenoy N."/>
            <person name="Sisk P."/>
            <person name="Stolte C."/>
            <person name="Sykes S."/>
            <person name="Wortman J."/>
            <person name="Nusbaum C."/>
            <person name="Birren B."/>
        </authorList>
    </citation>
    <scope>NUCLEOTIDE SEQUENCE [LARGE SCALE GENOMIC DNA]</scope>
    <source>
        <strain evidence="2 3">India VII</strain>
    </source>
</reference>
<proteinExistence type="predicted"/>